<evidence type="ECO:0000256" key="5">
    <source>
        <dbReference type="SAM" id="MobiDB-lite"/>
    </source>
</evidence>
<dbReference type="AlphaFoldDB" id="A0A1I8F7Q1"/>
<dbReference type="GO" id="GO:0005869">
    <property type="term" value="C:dynactin complex"/>
    <property type="evidence" value="ECO:0007669"/>
    <property type="project" value="InterPro"/>
</dbReference>
<keyword evidence="4" id="KW-0243">Dynein</keyword>
<dbReference type="GO" id="GO:0007017">
    <property type="term" value="P:microtubule-based process"/>
    <property type="evidence" value="ECO:0007669"/>
    <property type="project" value="InterPro"/>
</dbReference>
<feature type="region of interest" description="Disordered" evidence="5">
    <location>
        <begin position="423"/>
        <end position="458"/>
    </location>
</feature>
<evidence type="ECO:0000256" key="1">
    <source>
        <dbReference type="ARBA" id="ARBA00004496"/>
    </source>
</evidence>
<feature type="compositionally biased region" description="Low complexity" evidence="5">
    <location>
        <begin position="428"/>
        <end position="446"/>
    </location>
</feature>
<evidence type="ECO:0000313" key="6">
    <source>
        <dbReference type="Proteomes" id="UP000095280"/>
    </source>
</evidence>
<dbReference type="WBParaSite" id="maker-unitig_2369-snap-gene-0.1-mRNA-1">
    <property type="protein sequence ID" value="maker-unitig_2369-snap-gene-0.1-mRNA-1"/>
    <property type="gene ID" value="maker-unitig_2369-snap-gene-0.1"/>
</dbReference>
<evidence type="ECO:0000256" key="4">
    <source>
        <dbReference type="ARBA" id="ARBA00023017"/>
    </source>
</evidence>
<dbReference type="Proteomes" id="UP000095280">
    <property type="component" value="Unplaced"/>
</dbReference>
<sequence length="1146" mass="122924">RLQAEIAGLSAAVEEARKSADSAGDGDSEVSPDQLAAMIRGAQSELLALHLDSLLGPEAEGLHVFDPEGCLEKRLAGQLERLGKQQPTAAAAAQGASGSLVYEVYTKPTSGAPAVPKDLEARLARLEAAIGEAHLRAPALSGDLAGRPLLEATHRLAGKLALLEPASLEQVDSRLAALNHRLAQLTSDKREPLADADTQTRVAELYELVKKWDGLADSVHGIVGRLTALRELHEQAMQFSGALNLIDQSQRASSAQLESSASLLAGLEKRLTEDLKTEAWRLSIAVNQVEGRSAHTVLLPSLGSPAFHNPPLPAFRSGSGQSQSAHTQLLLPKLTAPTQILALLAASSTRCSGRRVRQRHGGPVRGGQEAPAADGLSAPVGHQPAPSSLVQRALEAAAADARHPAIVDGTESARLETLRLLDEDSKPPAEAAAAAPRAGIEPAAASCRRRRRTAGRAAGLRQAAASMAKALASRQEPLRSEAHRPRLSSVEQLVVSWRTTRVREVRFRVEGDSRCLQQLKGRPQQRQQQTPPLKWTASVRLVQSQGQVQLMHLSERYGSFNCHFLPAHCLPVYGATADSPQPAMCTCCWSFKGLGGPTHQAGGGVPSEVPACRTSENRHRKEQEEQVAFQCIIRLLSKDRIRHHQDLRDARQQILRFQGWPKIRGGEDSSGASQPLNAPLGLCIATEDASVMGYTSRSTASTMFYFLAASRLTAELRIHTLLSTGEKVARHITASKDRPTPPSIRGRSFSVLIYLCRSFISNLSDRARPLRRDLTKHRDQILLLSGSRRLFQLLAAALWALLGAASQPLRYLASRQSCHTRTKDGQLVYQPPVFYRIRSVFTSEGLRGLGVGPDLHKGAPLRFPLAGPDAQPGALVPGAAETPAGLELVIIVAFVGQKIGVGIRGCGSEQNRSSHVVTRGQSPFSRLDNAHRQDVLVEDVPGAAGLPLAAVRIEVDVPNRLHQADAAVEHHLEEKVAIDLVRAVRVDGVNKPGVGWIETHLRIGALEVGPGRVQAGRPGVAGDMRAEAVPDEVKVLPIGSELGLKPLDQISRRSSCQPWLVATLNPAVADDFCWILRVELGVGNASLVVVLDCAGLENVAPGEQPVGRVHLVGAPWQQLDRANLRIVEIPASAEAAEIVVADFGRS</sequence>
<proteinExistence type="inferred from homology"/>
<comment type="similarity">
    <text evidence="2">Belongs to the dynactin subunit 2 family.</text>
</comment>
<organism evidence="6 7">
    <name type="scientific">Macrostomum lignano</name>
    <dbReference type="NCBI Taxonomy" id="282301"/>
    <lineage>
        <taxon>Eukaryota</taxon>
        <taxon>Metazoa</taxon>
        <taxon>Spiralia</taxon>
        <taxon>Lophotrochozoa</taxon>
        <taxon>Platyhelminthes</taxon>
        <taxon>Rhabditophora</taxon>
        <taxon>Macrostomorpha</taxon>
        <taxon>Macrostomida</taxon>
        <taxon>Macrostomidae</taxon>
        <taxon>Macrostomum</taxon>
    </lineage>
</organism>
<name>A0A1I8F7Q1_9PLAT</name>
<evidence type="ECO:0000256" key="2">
    <source>
        <dbReference type="ARBA" id="ARBA00006176"/>
    </source>
</evidence>
<dbReference type="Pfam" id="PF04912">
    <property type="entry name" value="Dynamitin"/>
    <property type="match status" value="1"/>
</dbReference>
<reference evidence="7" key="1">
    <citation type="submission" date="2016-11" db="UniProtKB">
        <authorList>
            <consortium name="WormBaseParasite"/>
        </authorList>
    </citation>
    <scope>IDENTIFICATION</scope>
</reference>
<feature type="compositionally biased region" description="Basic residues" evidence="5">
    <location>
        <begin position="352"/>
        <end position="362"/>
    </location>
</feature>
<protein>
    <submittedName>
        <fullName evidence="7">ZZ-type domain-containing protein</fullName>
    </submittedName>
</protein>
<dbReference type="GO" id="GO:0030286">
    <property type="term" value="C:dynein complex"/>
    <property type="evidence" value="ECO:0007669"/>
    <property type="project" value="UniProtKB-KW"/>
</dbReference>
<evidence type="ECO:0000256" key="3">
    <source>
        <dbReference type="ARBA" id="ARBA00022490"/>
    </source>
</evidence>
<dbReference type="InterPro" id="IPR028133">
    <property type="entry name" value="Dynamitin"/>
</dbReference>
<dbReference type="GO" id="GO:0005737">
    <property type="term" value="C:cytoplasm"/>
    <property type="evidence" value="ECO:0007669"/>
    <property type="project" value="UniProtKB-SubCell"/>
</dbReference>
<keyword evidence="3" id="KW-0963">Cytoplasm</keyword>
<feature type="region of interest" description="Disordered" evidence="5">
    <location>
        <begin position="352"/>
        <end position="388"/>
    </location>
</feature>
<evidence type="ECO:0000313" key="7">
    <source>
        <dbReference type="WBParaSite" id="maker-unitig_2369-snap-gene-0.1-mRNA-1"/>
    </source>
</evidence>
<accession>A0A1I8F7Q1</accession>
<keyword evidence="6" id="KW-1185">Reference proteome</keyword>
<comment type="subcellular location">
    <subcellularLocation>
        <location evidence="1">Cytoplasm</location>
    </subcellularLocation>
</comment>
<dbReference type="PANTHER" id="PTHR15346">
    <property type="entry name" value="DYNACTIN SUBUNIT"/>
    <property type="match status" value="1"/>
</dbReference>